<name>A0A0E9WBH8_ANGAN</name>
<evidence type="ECO:0000313" key="1">
    <source>
        <dbReference type="EMBL" id="JAH87666.1"/>
    </source>
</evidence>
<dbReference type="EMBL" id="GBXM01020911">
    <property type="protein sequence ID" value="JAH87666.1"/>
    <property type="molecule type" value="Transcribed_RNA"/>
</dbReference>
<reference evidence="1" key="2">
    <citation type="journal article" date="2015" name="Fish Shellfish Immunol.">
        <title>Early steps in the European eel (Anguilla anguilla)-Vibrio vulnificus interaction in the gills: Role of the RtxA13 toxin.</title>
        <authorList>
            <person name="Callol A."/>
            <person name="Pajuelo D."/>
            <person name="Ebbesson L."/>
            <person name="Teles M."/>
            <person name="MacKenzie S."/>
            <person name="Amaro C."/>
        </authorList>
    </citation>
    <scope>NUCLEOTIDE SEQUENCE</scope>
</reference>
<sequence length="93" mass="10732">MPTLRNCNPDIKKPYWKCNFCRPSSLKSCKRRFSSCSFSSAAKIHIKSKSFGATYVTLVTKNRRTIMKRSFRINPYPQPTYTAPPNQHKMPSA</sequence>
<organism evidence="1">
    <name type="scientific">Anguilla anguilla</name>
    <name type="common">European freshwater eel</name>
    <name type="synonym">Muraena anguilla</name>
    <dbReference type="NCBI Taxonomy" id="7936"/>
    <lineage>
        <taxon>Eukaryota</taxon>
        <taxon>Metazoa</taxon>
        <taxon>Chordata</taxon>
        <taxon>Craniata</taxon>
        <taxon>Vertebrata</taxon>
        <taxon>Euteleostomi</taxon>
        <taxon>Actinopterygii</taxon>
        <taxon>Neopterygii</taxon>
        <taxon>Teleostei</taxon>
        <taxon>Anguilliformes</taxon>
        <taxon>Anguillidae</taxon>
        <taxon>Anguilla</taxon>
    </lineage>
</organism>
<reference evidence="1" key="1">
    <citation type="submission" date="2014-11" db="EMBL/GenBank/DDBJ databases">
        <authorList>
            <person name="Amaro Gonzalez C."/>
        </authorList>
    </citation>
    <scope>NUCLEOTIDE SEQUENCE</scope>
</reference>
<protein>
    <submittedName>
        <fullName evidence="1">Uncharacterized protein</fullName>
    </submittedName>
</protein>
<proteinExistence type="predicted"/>
<dbReference type="AlphaFoldDB" id="A0A0E9WBH8"/>
<accession>A0A0E9WBH8</accession>